<dbReference type="PRINTS" id="PR00463">
    <property type="entry name" value="EP450I"/>
</dbReference>
<organism evidence="12 13">
    <name type="scientific">Coniophora puteana (strain RWD-64-598)</name>
    <name type="common">Brown rot fungus</name>
    <dbReference type="NCBI Taxonomy" id="741705"/>
    <lineage>
        <taxon>Eukaryota</taxon>
        <taxon>Fungi</taxon>
        <taxon>Dikarya</taxon>
        <taxon>Basidiomycota</taxon>
        <taxon>Agaricomycotina</taxon>
        <taxon>Agaricomycetes</taxon>
        <taxon>Agaricomycetidae</taxon>
        <taxon>Boletales</taxon>
        <taxon>Coniophorineae</taxon>
        <taxon>Coniophoraceae</taxon>
        <taxon>Coniophora</taxon>
    </lineage>
</organism>
<evidence type="ECO:0000256" key="11">
    <source>
        <dbReference type="SAM" id="SignalP"/>
    </source>
</evidence>
<reference evidence="13" key="1">
    <citation type="journal article" date="2012" name="Science">
        <title>The Paleozoic origin of enzymatic lignin decomposition reconstructed from 31 fungal genomes.</title>
        <authorList>
            <person name="Floudas D."/>
            <person name="Binder M."/>
            <person name="Riley R."/>
            <person name="Barry K."/>
            <person name="Blanchette R.A."/>
            <person name="Henrissat B."/>
            <person name="Martinez A.T."/>
            <person name="Otillar R."/>
            <person name="Spatafora J.W."/>
            <person name="Yadav J.S."/>
            <person name="Aerts A."/>
            <person name="Benoit I."/>
            <person name="Boyd A."/>
            <person name="Carlson A."/>
            <person name="Copeland A."/>
            <person name="Coutinho P.M."/>
            <person name="de Vries R.P."/>
            <person name="Ferreira P."/>
            <person name="Findley K."/>
            <person name="Foster B."/>
            <person name="Gaskell J."/>
            <person name="Glotzer D."/>
            <person name="Gorecki P."/>
            <person name="Heitman J."/>
            <person name="Hesse C."/>
            <person name="Hori C."/>
            <person name="Igarashi K."/>
            <person name="Jurgens J.A."/>
            <person name="Kallen N."/>
            <person name="Kersten P."/>
            <person name="Kohler A."/>
            <person name="Kuees U."/>
            <person name="Kumar T.K.A."/>
            <person name="Kuo A."/>
            <person name="LaButti K."/>
            <person name="Larrondo L.F."/>
            <person name="Lindquist E."/>
            <person name="Ling A."/>
            <person name="Lombard V."/>
            <person name="Lucas S."/>
            <person name="Lundell T."/>
            <person name="Martin R."/>
            <person name="McLaughlin D.J."/>
            <person name="Morgenstern I."/>
            <person name="Morin E."/>
            <person name="Murat C."/>
            <person name="Nagy L.G."/>
            <person name="Nolan M."/>
            <person name="Ohm R.A."/>
            <person name="Patyshakuliyeva A."/>
            <person name="Rokas A."/>
            <person name="Ruiz-Duenas F.J."/>
            <person name="Sabat G."/>
            <person name="Salamov A."/>
            <person name="Samejima M."/>
            <person name="Schmutz J."/>
            <person name="Slot J.C."/>
            <person name="St John F."/>
            <person name="Stenlid J."/>
            <person name="Sun H."/>
            <person name="Sun S."/>
            <person name="Syed K."/>
            <person name="Tsang A."/>
            <person name="Wiebenga A."/>
            <person name="Young D."/>
            <person name="Pisabarro A."/>
            <person name="Eastwood D.C."/>
            <person name="Martin F."/>
            <person name="Cullen D."/>
            <person name="Grigoriev I.V."/>
            <person name="Hibbett D.S."/>
        </authorList>
    </citation>
    <scope>NUCLEOTIDE SEQUENCE [LARGE SCALE GENOMIC DNA]</scope>
    <source>
        <strain evidence="13">RWD-64-598 SS2</strain>
    </source>
</reference>
<dbReference type="RefSeq" id="XP_007769287.1">
    <property type="nucleotide sequence ID" value="XM_007771097.1"/>
</dbReference>
<keyword evidence="6 10" id="KW-0560">Oxidoreductase</keyword>
<evidence type="ECO:0000256" key="2">
    <source>
        <dbReference type="ARBA" id="ARBA00005179"/>
    </source>
</evidence>
<evidence type="ECO:0000256" key="9">
    <source>
        <dbReference type="PIRSR" id="PIRSR602401-1"/>
    </source>
</evidence>
<evidence type="ECO:0000256" key="10">
    <source>
        <dbReference type="RuleBase" id="RU000461"/>
    </source>
</evidence>
<dbReference type="GO" id="GO:0004497">
    <property type="term" value="F:monooxygenase activity"/>
    <property type="evidence" value="ECO:0007669"/>
    <property type="project" value="UniProtKB-KW"/>
</dbReference>
<proteinExistence type="inferred from homology"/>
<keyword evidence="8 10" id="KW-0503">Monooxygenase</keyword>
<evidence type="ECO:0000256" key="7">
    <source>
        <dbReference type="ARBA" id="ARBA00023004"/>
    </source>
</evidence>
<dbReference type="PANTHER" id="PTHR46300:SF7">
    <property type="entry name" value="P450, PUTATIVE (EUROFUNG)-RELATED"/>
    <property type="match status" value="1"/>
</dbReference>
<dbReference type="PANTHER" id="PTHR46300">
    <property type="entry name" value="P450, PUTATIVE (EUROFUNG)-RELATED-RELATED"/>
    <property type="match status" value="1"/>
</dbReference>
<keyword evidence="7 9" id="KW-0408">Iron</keyword>
<feature type="chain" id="PRO_5024340228" evidence="11">
    <location>
        <begin position="19"/>
        <end position="493"/>
    </location>
</feature>
<dbReference type="AlphaFoldDB" id="A0A5M3MMQ4"/>
<evidence type="ECO:0000256" key="3">
    <source>
        <dbReference type="ARBA" id="ARBA00010617"/>
    </source>
</evidence>
<dbReference type="Proteomes" id="UP000053558">
    <property type="component" value="Unassembled WGS sequence"/>
</dbReference>
<feature type="binding site" description="axial binding residue" evidence="9">
    <location>
        <position position="435"/>
    </location>
    <ligand>
        <name>heme</name>
        <dbReference type="ChEBI" id="CHEBI:30413"/>
    </ligand>
    <ligandPart>
        <name>Fe</name>
        <dbReference type="ChEBI" id="CHEBI:18248"/>
    </ligandPart>
</feature>
<sequence length="493" mass="55815">MSLTYSAAALSLAIVTYAATSRRRRHEKPLPPGPSPLPLIGNVHQMDGSEPWLTFTEWKDGYGDVVYCSQFGVESVILNTEEAARDLMEKRSSNYSDRVHSSLREPYGLDWDTVFLQHNETWRLHRRVAHQSLREHHVDVFQPTQLRFSEALLSNLEKHPKDWHQHLVRYAGSIMVSALYDHDVAPANDPVTQAVTAATALSNKLATPANMTLITFLPFLKYTPTWLPGGWRNAAEARRTQGRKLNQPFEYLKEKIAAGTVGNTIALDALEMFKGSDKFGDYEQLVKNACATMYGAGEDTTASTLLVFFLAMCRNQHVQKRAQEELDTVVGMDRLPDFSDRDSLPYIEAVFREVRRWHPVTPLGIPHAATNDDVYRDWFIPKGTTVIANIWAMSQDPTRYPSPTTFDPTRFLDPATGQLTNDTLMFIWGFGRRICPGRHFAVNSAWIAIARLLARFTFEFEPEFIERGAEVKWANATTSITPRKPAKVERASV</sequence>
<keyword evidence="5 9" id="KW-0479">Metal-binding</keyword>
<dbReference type="InterPro" id="IPR001128">
    <property type="entry name" value="Cyt_P450"/>
</dbReference>
<dbReference type="InterPro" id="IPR017972">
    <property type="entry name" value="Cyt_P450_CS"/>
</dbReference>
<evidence type="ECO:0000256" key="6">
    <source>
        <dbReference type="ARBA" id="ARBA00023002"/>
    </source>
</evidence>
<dbReference type="EMBL" id="JH711579">
    <property type="protein sequence ID" value="EIW80307.1"/>
    <property type="molecule type" value="Genomic_DNA"/>
</dbReference>
<keyword evidence="4 9" id="KW-0349">Heme</keyword>
<dbReference type="OrthoDB" id="1055148at2759"/>
<dbReference type="GeneID" id="19203251"/>
<dbReference type="CDD" id="cd11065">
    <property type="entry name" value="CYP64-like"/>
    <property type="match status" value="1"/>
</dbReference>
<dbReference type="SUPFAM" id="SSF48264">
    <property type="entry name" value="Cytochrome P450"/>
    <property type="match status" value="1"/>
</dbReference>
<evidence type="ECO:0000256" key="5">
    <source>
        <dbReference type="ARBA" id="ARBA00022723"/>
    </source>
</evidence>
<evidence type="ECO:0000313" key="13">
    <source>
        <dbReference type="Proteomes" id="UP000053558"/>
    </source>
</evidence>
<dbReference type="GO" id="GO:0016705">
    <property type="term" value="F:oxidoreductase activity, acting on paired donors, with incorporation or reduction of molecular oxygen"/>
    <property type="evidence" value="ECO:0007669"/>
    <property type="project" value="InterPro"/>
</dbReference>
<dbReference type="InterPro" id="IPR050364">
    <property type="entry name" value="Cytochrome_P450_fung"/>
</dbReference>
<evidence type="ECO:0000256" key="4">
    <source>
        <dbReference type="ARBA" id="ARBA00022617"/>
    </source>
</evidence>
<evidence type="ECO:0000313" key="12">
    <source>
        <dbReference type="EMBL" id="EIW80307.1"/>
    </source>
</evidence>
<evidence type="ECO:0000256" key="1">
    <source>
        <dbReference type="ARBA" id="ARBA00001971"/>
    </source>
</evidence>
<protein>
    <submittedName>
        <fullName evidence="12">Cytochrome P450</fullName>
    </submittedName>
</protein>
<comment type="cofactor">
    <cofactor evidence="1 9">
        <name>heme</name>
        <dbReference type="ChEBI" id="CHEBI:30413"/>
    </cofactor>
</comment>
<dbReference type="PRINTS" id="PR00385">
    <property type="entry name" value="P450"/>
</dbReference>
<accession>A0A5M3MMQ4</accession>
<name>A0A5M3MMQ4_CONPW</name>
<dbReference type="KEGG" id="cput:CONPUDRAFT_154345"/>
<dbReference type="InterPro" id="IPR036396">
    <property type="entry name" value="Cyt_P450_sf"/>
</dbReference>
<feature type="signal peptide" evidence="11">
    <location>
        <begin position="1"/>
        <end position="18"/>
    </location>
</feature>
<keyword evidence="11" id="KW-0732">Signal</keyword>
<gene>
    <name evidence="12" type="ORF">CONPUDRAFT_154345</name>
</gene>
<dbReference type="Pfam" id="PF00067">
    <property type="entry name" value="p450"/>
    <property type="match status" value="1"/>
</dbReference>
<comment type="pathway">
    <text evidence="2">Secondary metabolite biosynthesis.</text>
</comment>
<dbReference type="Gene3D" id="1.10.630.10">
    <property type="entry name" value="Cytochrome P450"/>
    <property type="match status" value="1"/>
</dbReference>
<dbReference type="GO" id="GO:0020037">
    <property type="term" value="F:heme binding"/>
    <property type="evidence" value="ECO:0007669"/>
    <property type="project" value="InterPro"/>
</dbReference>
<dbReference type="InterPro" id="IPR002401">
    <property type="entry name" value="Cyt_P450_E_grp-I"/>
</dbReference>
<evidence type="ECO:0000256" key="8">
    <source>
        <dbReference type="ARBA" id="ARBA00023033"/>
    </source>
</evidence>
<comment type="caution">
    <text evidence="12">The sequence shown here is derived from an EMBL/GenBank/DDBJ whole genome shotgun (WGS) entry which is preliminary data.</text>
</comment>
<keyword evidence="13" id="KW-1185">Reference proteome</keyword>
<comment type="similarity">
    <text evidence="3 10">Belongs to the cytochrome P450 family.</text>
</comment>
<dbReference type="PROSITE" id="PS00086">
    <property type="entry name" value="CYTOCHROME_P450"/>
    <property type="match status" value="1"/>
</dbReference>
<dbReference type="GO" id="GO:0005506">
    <property type="term" value="F:iron ion binding"/>
    <property type="evidence" value="ECO:0007669"/>
    <property type="project" value="InterPro"/>
</dbReference>